<protein>
    <submittedName>
        <fullName evidence="1">Uncharacterized protein</fullName>
    </submittedName>
</protein>
<dbReference type="Pfam" id="PF20174">
    <property type="entry name" value="DUF6540"/>
    <property type="match status" value="1"/>
</dbReference>
<organism evidence="1 2">
    <name type="scientific">Ganoderma sinense ZZ0214-1</name>
    <dbReference type="NCBI Taxonomy" id="1077348"/>
    <lineage>
        <taxon>Eukaryota</taxon>
        <taxon>Fungi</taxon>
        <taxon>Dikarya</taxon>
        <taxon>Basidiomycota</taxon>
        <taxon>Agaricomycotina</taxon>
        <taxon>Agaricomycetes</taxon>
        <taxon>Polyporales</taxon>
        <taxon>Polyporaceae</taxon>
        <taxon>Ganoderma</taxon>
    </lineage>
</organism>
<dbReference type="OrthoDB" id="3016366at2759"/>
<evidence type="ECO:0000313" key="2">
    <source>
        <dbReference type="Proteomes" id="UP000230002"/>
    </source>
</evidence>
<gene>
    <name evidence="1" type="ORF">GSI_13126</name>
</gene>
<evidence type="ECO:0000313" key="1">
    <source>
        <dbReference type="EMBL" id="PIL25237.1"/>
    </source>
</evidence>
<dbReference type="AlphaFoldDB" id="A0A2G8RUQ1"/>
<dbReference type="EMBL" id="AYKW01000056">
    <property type="protein sequence ID" value="PIL25237.1"/>
    <property type="molecule type" value="Genomic_DNA"/>
</dbReference>
<comment type="caution">
    <text evidence="1">The sequence shown here is derived from an EMBL/GenBank/DDBJ whole genome shotgun (WGS) entry which is preliminary data.</text>
</comment>
<reference evidence="1 2" key="1">
    <citation type="journal article" date="2015" name="Sci. Rep.">
        <title>Chromosome-level genome map provides insights into diverse defense mechanisms in the medicinal fungus Ganoderma sinense.</title>
        <authorList>
            <person name="Zhu Y."/>
            <person name="Xu J."/>
            <person name="Sun C."/>
            <person name="Zhou S."/>
            <person name="Xu H."/>
            <person name="Nelson D.R."/>
            <person name="Qian J."/>
            <person name="Song J."/>
            <person name="Luo H."/>
            <person name="Xiang L."/>
            <person name="Li Y."/>
            <person name="Xu Z."/>
            <person name="Ji A."/>
            <person name="Wang L."/>
            <person name="Lu S."/>
            <person name="Hayward A."/>
            <person name="Sun W."/>
            <person name="Li X."/>
            <person name="Schwartz D.C."/>
            <person name="Wang Y."/>
            <person name="Chen S."/>
        </authorList>
    </citation>
    <scope>NUCLEOTIDE SEQUENCE [LARGE SCALE GENOMIC DNA]</scope>
    <source>
        <strain evidence="1 2">ZZ0214-1</strain>
    </source>
</reference>
<dbReference type="Proteomes" id="UP000230002">
    <property type="component" value="Unassembled WGS sequence"/>
</dbReference>
<keyword evidence="2" id="KW-1185">Reference proteome</keyword>
<accession>A0A2G8RUQ1</accession>
<sequence>MSSSTLSATDICCVLFSRGDGSFHWAIVVPSSTSNMADVFHARNPEGFWEFEQTKVDVSNSKHVCVVVKIGTVTSTDTVGRILQLVQNIPMGIPAFEVGRVELTFTCRVWFKQAIRVLHANGILSCPNVYALEQELVLYGRAQDRKTRSGLGYKYHVASTSR</sequence>
<name>A0A2G8RUQ1_9APHY</name>
<proteinExistence type="predicted"/>
<dbReference type="InterPro" id="IPR046670">
    <property type="entry name" value="DUF6540"/>
</dbReference>